<organism evidence="1 2">
    <name type="scientific">Bodo saltans</name>
    <name type="common">Flagellated protozoan</name>
    <dbReference type="NCBI Taxonomy" id="75058"/>
    <lineage>
        <taxon>Eukaryota</taxon>
        <taxon>Discoba</taxon>
        <taxon>Euglenozoa</taxon>
        <taxon>Kinetoplastea</taxon>
        <taxon>Metakinetoplastina</taxon>
        <taxon>Eubodonida</taxon>
        <taxon>Bodonidae</taxon>
        <taxon>Bodo</taxon>
    </lineage>
</organism>
<proteinExistence type="predicted"/>
<dbReference type="Proteomes" id="UP000051952">
    <property type="component" value="Unassembled WGS sequence"/>
</dbReference>
<dbReference type="GO" id="GO:0016301">
    <property type="term" value="F:kinase activity"/>
    <property type="evidence" value="ECO:0007669"/>
    <property type="project" value="UniProtKB-KW"/>
</dbReference>
<keyword evidence="2" id="KW-1185">Reference proteome</keyword>
<keyword evidence="1" id="KW-0418">Kinase</keyword>
<dbReference type="Gene3D" id="3.80.10.10">
    <property type="entry name" value="Ribonuclease Inhibitor"/>
    <property type="match status" value="1"/>
</dbReference>
<keyword evidence="1" id="KW-0808">Transferase</keyword>
<dbReference type="PANTHER" id="PTHR13318">
    <property type="entry name" value="PARTNER OF PAIRED, ISOFORM B-RELATED"/>
    <property type="match status" value="1"/>
</dbReference>
<dbReference type="GO" id="GO:0019005">
    <property type="term" value="C:SCF ubiquitin ligase complex"/>
    <property type="evidence" value="ECO:0007669"/>
    <property type="project" value="TreeGrafter"/>
</dbReference>
<dbReference type="AlphaFoldDB" id="A0A0S4IHV8"/>
<dbReference type="SUPFAM" id="SSF52047">
    <property type="entry name" value="RNI-like"/>
    <property type="match status" value="1"/>
</dbReference>
<dbReference type="GO" id="GO:0031146">
    <property type="term" value="P:SCF-dependent proteasomal ubiquitin-dependent protein catabolic process"/>
    <property type="evidence" value="ECO:0007669"/>
    <property type="project" value="TreeGrafter"/>
</dbReference>
<accession>A0A0S4IHV8</accession>
<sequence>MMSYECALDEVVNAAPTVGVNNGHPHAIKRRARYQRRLMLLRMQHLDLSRSCNHDVTAAGLGRLFILSQLRRLEMRGMSLEASFVFRVTPSLTHLHVIFCGHVVDADMSSLHHLQYLKLGGCTKLTRFHLSNISALTHLDISFCRDMTDVSLLSVSTLPQLQRLALSNCGSITGSSLCHNITTLTHLDVSDCKMVTDQGLSGLSALVQL</sequence>
<dbReference type="EMBL" id="CYKH01000077">
    <property type="protein sequence ID" value="CUE69456.1"/>
    <property type="molecule type" value="Genomic_DNA"/>
</dbReference>
<dbReference type="OrthoDB" id="550575at2759"/>
<keyword evidence="1" id="KW-0675">Receptor</keyword>
<dbReference type="VEuPathDB" id="TriTrypDB:BSAL_52040"/>
<dbReference type="InterPro" id="IPR006553">
    <property type="entry name" value="Leu-rich_rpt_Cys-con_subtyp"/>
</dbReference>
<dbReference type="InterPro" id="IPR001611">
    <property type="entry name" value="Leu-rich_rpt"/>
</dbReference>
<feature type="non-terminal residue" evidence="1">
    <location>
        <position position="209"/>
    </location>
</feature>
<dbReference type="SMART" id="SM00367">
    <property type="entry name" value="LRR_CC"/>
    <property type="match status" value="4"/>
</dbReference>
<evidence type="ECO:0000313" key="1">
    <source>
        <dbReference type="EMBL" id="CUE69456.1"/>
    </source>
</evidence>
<name>A0A0S4IHV8_BODSA</name>
<evidence type="ECO:0000313" key="2">
    <source>
        <dbReference type="Proteomes" id="UP000051952"/>
    </source>
</evidence>
<protein>
    <submittedName>
        <fullName evidence="1">Receptor-type protein kinase, putative</fullName>
    </submittedName>
</protein>
<gene>
    <name evidence="1" type="ORF">BSAL_52040</name>
</gene>
<dbReference type="Pfam" id="PF13516">
    <property type="entry name" value="LRR_6"/>
    <property type="match status" value="2"/>
</dbReference>
<dbReference type="InterPro" id="IPR032675">
    <property type="entry name" value="LRR_dom_sf"/>
</dbReference>
<reference evidence="2" key="1">
    <citation type="submission" date="2015-09" db="EMBL/GenBank/DDBJ databases">
        <authorList>
            <consortium name="Pathogen Informatics"/>
        </authorList>
    </citation>
    <scope>NUCLEOTIDE SEQUENCE [LARGE SCALE GENOMIC DNA]</scope>
    <source>
        <strain evidence="2">Lake Konstanz</strain>
    </source>
</reference>